<evidence type="ECO:0000313" key="3">
    <source>
        <dbReference type="Proteomes" id="UP001159427"/>
    </source>
</evidence>
<name>A0ABN8MFA0_9CNID</name>
<dbReference type="EMBL" id="CALNXI010000507">
    <property type="protein sequence ID" value="CAH3028378.1"/>
    <property type="molecule type" value="Genomic_DNA"/>
</dbReference>
<reference evidence="2 3" key="1">
    <citation type="submission" date="2022-05" db="EMBL/GenBank/DDBJ databases">
        <authorList>
            <consortium name="Genoscope - CEA"/>
            <person name="William W."/>
        </authorList>
    </citation>
    <scope>NUCLEOTIDE SEQUENCE [LARGE SCALE GENOMIC DNA]</scope>
</reference>
<protein>
    <submittedName>
        <fullName evidence="2">Uncharacterized protein</fullName>
    </submittedName>
</protein>
<organism evidence="2 3">
    <name type="scientific">Porites evermanni</name>
    <dbReference type="NCBI Taxonomy" id="104178"/>
    <lineage>
        <taxon>Eukaryota</taxon>
        <taxon>Metazoa</taxon>
        <taxon>Cnidaria</taxon>
        <taxon>Anthozoa</taxon>
        <taxon>Hexacorallia</taxon>
        <taxon>Scleractinia</taxon>
        <taxon>Fungiina</taxon>
        <taxon>Poritidae</taxon>
        <taxon>Porites</taxon>
    </lineage>
</organism>
<accession>A0ABN8MFA0</accession>
<keyword evidence="3" id="KW-1185">Reference proteome</keyword>
<feature type="region of interest" description="Disordered" evidence="1">
    <location>
        <begin position="1"/>
        <end position="23"/>
    </location>
</feature>
<proteinExistence type="predicted"/>
<evidence type="ECO:0000256" key="1">
    <source>
        <dbReference type="SAM" id="MobiDB-lite"/>
    </source>
</evidence>
<gene>
    <name evidence="2" type="ORF">PEVE_00033909</name>
</gene>
<sequence length="299" mass="34225">MLQREFLLGPKKASAKRSEGRHRLTDPEVIGEQRPFSTGDLKYGKDWRLENGAFARSRAETYNGSPSPYFCDYTNTATCYNCLFDAAQGRQFCEIMGSKYCHECIREKRKKDIEEEVFSALGISQNMNEASLSDTILYTRREGPQGMRSPSSMAIRPNDRKWFVRLHNFNSNSEYYINPVDGIKTNLAPSWQTATFEGRSVPVETREREIQEVWNQTTPTQNEFLLVPENGHISAEQIFERSFNRKKRKIGTANSKRKFVTLNGLPIEPPLITVDLSNQIMNHTTPNDFIELSSCGSKV</sequence>
<evidence type="ECO:0000313" key="2">
    <source>
        <dbReference type="EMBL" id="CAH3028378.1"/>
    </source>
</evidence>
<dbReference type="Proteomes" id="UP001159427">
    <property type="component" value="Unassembled WGS sequence"/>
</dbReference>
<comment type="caution">
    <text evidence="2">The sequence shown here is derived from an EMBL/GenBank/DDBJ whole genome shotgun (WGS) entry which is preliminary data.</text>
</comment>